<dbReference type="AlphaFoldDB" id="A0A8J6CT72"/>
<dbReference type="EMBL" id="JAHUZN010000011">
    <property type="protein sequence ID" value="KAG8479063.1"/>
    <property type="molecule type" value="Genomic_DNA"/>
</dbReference>
<dbReference type="Proteomes" id="UP000701853">
    <property type="component" value="Chromosome 11"/>
</dbReference>
<evidence type="ECO:0000256" key="1">
    <source>
        <dbReference type="SAM" id="MobiDB-lite"/>
    </source>
</evidence>
<evidence type="ECO:0000313" key="2">
    <source>
        <dbReference type="EMBL" id="KAG8479063.1"/>
    </source>
</evidence>
<feature type="compositionally biased region" description="Low complexity" evidence="1">
    <location>
        <begin position="1"/>
        <end position="12"/>
    </location>
</feature>
<comment type="caution">
    <text evidence="2">The sequence shown here is derived from an EMBL/GenBank/DDBJ whole genome shotgun (WGS) entry which is preliminary data.</text>
</comment>
<feature type="region of interest" description="Disordered" evidence="1">
    <location>
        <begin position="1"/>
        <end position="27"/>
    </location>
</feature>
<organism evidence="2 3">
    <name type="scientific">Gossypium anomalum</name>
    <dbReference type="NCBI Taxonomy" id="47600"/>
    <lineage>
        <taxon>Eukaryota</taxon>
        <taxon>Viridiplantae</taxon>
        <taxon>Streptophyta</taxon>
        <taxon>Embryophyta</taxon>
        <taxon>Tracheophyta</taxon>
        <taxon>Spermatophyta</taxon>
        <taxon>Magnoliopsida</taxon>
        <taxon>eudicotyledons</taxon>
        <taxon>Gunneridae</taxon>
        <taxon>Pentapetalae</taxon>
        <taxon>rosids</taxon>
        <taxon>malvids</taxon>
        <taxon>Malvales</taxon>
        <taxon>Malvaceae</taxon>
        <taxon>Malvoideae</taxon>
        <taxon>Gossypium</taxon>
    </lineage>
</organism>
<keyword evidence="3" id="KW-1185">Reference proteome</keyword>
<gene>
    <name evidence="2" type="ORF">CXB51_028808</name>
</gene>
<feature type="compositionally biased region" description="Basic residues" evidence="1">
    <location>
        <begin position="13"/>
        <end position="24"/>
    </location>
</feature>
<name>A0A8J6CT72_9ROSI</name>
<proteinExistence type="predicted"/>
<evidence type="ECO:0000313" key="3">
    <source>
        <dbReference type="Proteomes" id="UP000701853"/>
    </source>
</evidence>
<accession>A0A8J6CT72</accession>
<dbReference type="OrthoDB" id="1110759at2759"/>
<reference evidence="2 3" key="1">
    <citation type="journal article" date="2021" name="bioRxiv">
        <title>The Gossypium anomalum genome as a resource for cotton improvement and evolutionary analysis of hybrid incompatibility.</title>
        <authorList>
            <person name="Grover C.E."/>
            <person name="Yuan D."/>
            <person name="Arick M.A."/>
            <person name="Miller E.R."/>
            <person name="Hu G."/>
            <person name="Peterson D.G."/>
            <person name="Wendel J.F."/>
            <person name="Udall J.A."/>
        </authorList>
    </citation>
    <scope>NUCLEOTIDE SEQUENCE [LARGE SCALE GENOMIC DNA]</scope>
    <source>
        <strain evidence="2">JFW-Udall</strain>
        <tissue evidence="2">Leaf</tissue>
    </source>
</reference>
<sequence length="228" mass="25024">MATDTASAATSVVKKKTASVKKPRPGSLHPPFLELPLNFQKILLVRVKKFVASRKLVKVKTSYKLPLASVVVKKPANAKPKATSAAIKPKPMVVKAPVKSKAKSKVATPVKAKAKAAVKPKPKVKAVTKPTSVTKMVKTSSTGKKVKEIGGGEKAEECCDLSFDLKHLVVSFTRLSKSKLLLVTWYGEWRVENRRWLFGAWAKRIAGIATRYYHNWPGNYGRDPPLLV</sequence>
<protein>
    <submittedName>
        <fullName evidence="2">Uncharacterized protein</fullName>
    </submittedName>
</protein>